<reference evidence="2 3" key="1">
    <citation type="submission" date="2020-09" db="EMBL/GenBank/DDBJ databases">
        <title>Sphingomonas sp., a new species isolated from pork steak.</title>
        <authorList>
            <person name="Heidler von Heilborn D."/>
        </authorList>
    </citation>
    <scope>NUCLEOTIDE SEQUENCE [LARGE SCALE GENOMIC DNA]</scope>
    <source>
        <strain evidence="3">S8-3T</strain>
    </source>
</reference>
<dbReference type="Gene3D" id="3.20.20.140">
    <property type="entry name" value="Metal-dependent hydrolases"/>
    <property type="match status" value="1"/>
</dbReference>
<evidence type="ECO:0000313" key="3">
    <source>
        <dbReference type="Proteomes" id="UP000516148"/>
    </source>
</evidence>
<evidence type="ECO:0000259" key="1">
    <source>
        <dbReference type="Pfam" id="PF01979"/>
    </source>
</evidence>
<dbReference type="Gene3D" id="2.30.40.10">
    <property type="entry name" value="Urease, subunit C, domain 1"/>
    <property type="match status" value="1"/>
</dbReference>
<dbReference type="SUPFAM" id="SSF51556">
    <property type="entry name" value="Metallo-dependent hydrolases"/>
    <property type="match status" value="1"/>
</dbReference>
<gene>
    <name evidence="2" type="ORF">H3Z74_17485</name>
</gene>
<organism evidence="2 3">
    <name type="scientific">Sphingomonas alpina</name>
    <dbReference type="NCBI Taxonomy" id="653931"/>
    <lineage>
        <taxon>Bacteria</taxon>
        <taxon>Pseudomonadati</taxon>
        <taxon>Pseudomonadota</taxon>
        <taxon>Alphaproteobacteria</taxon>
        <taxon>Sphingomonadales</taxon>
        <taxon>Sphingomonadaceae</taxon>
        <taxon>Sphingomonas</taxon>
    </lineage>
</organism>
<dbReference type="KEGG" id="spap:H3Z74_17485"/>
<dbReference type="PANTHER" id="PTHR43135">
    <property type="entry name" value="ALPHA-D-RIBOSE 1-METHYLPHOSPHONATE 5-TRIPHOSPHATE DIPHOSPHATASE"/>
    <property type="match status" value="1"/>
</dbReference>
<dbReference type="AlphaFoldDB" id="A0A7H0LFS1"/>
<keyword evidence="3" id="KW-1185">Reference proteome</keyword>
<sequence>MKSPIPACARLLGAALLLGASPAPPTRYTVVMSGIAKGNLDVTREDDARRVLLSFRDRGRGPDLVTVTRYDPNGVPVEVDVSGTDYRRIAIAEHFASTAGKAQWTSAVDTGSAAAKGFYVTNEGNDEQLAALARALLKAPGHRLPLLPTGTASIRRMVDHKLAGSAAETLATLYFIDGLGMEPAPIWLDRDGELFAGGGTWFGVIRAGYEAGQPALLAAQTRASDEAARADAARLAKRPTGPVLIRGAMLFDAEARAMRPGMSVLVRGDRIAAVGRDGSIAVPKGAQVIDARGRSLLPGLWDMHVHLLGQRDGLMAMMAGITTVRDLGNDVPTLKALAEQFDSGTLIGPHVLKAGLIDGRGPFAGPTKALVSTPEETKAAVDQFASLGYPMIKLYSSLDPALVPVAVAEAHARGLRVGGHVPAGMTLTEAVDAGYDEVQHANFWLLQFLGPEVAARSNTPARFTDAYTRGHEIDPAGEPARAFVAHLKAKGTVVDPTLVTFENMFTGWKGEMSGWIAPWASRMPATALRDSRGGGRATTGAQLTDYRASFLRMQQLLKAMHDAGVPVVNGTDGSAMLYARELELHVAAGIPAADVLYDATLGAARVMKQDRDSGSIAAGKRADLILVDGDPTARIGAVRCASLVMKDGVLHDGNGLAVAAGLKPRSGACR</sequence>
<dbReference type="RefSeq" id="WP_187760852.1">
    <property type="nucleotide sequence ID" value="NZ_CP061038.1"/>
</dbReference>
<dbReference type="PANTHER" id="PTHR43135:SF3">
    <property type="entry name" value="ALPHA-D-RIBOSE 1-METHYLPHOSPHONATE 5-TRIPHOSPHATE DIPHOSPHATASE"/>
    <property type="match status" value="1"/>
</dbReference>
<dbReference type="GO" id="GO:0016810">
    <property type="term" value="F:hydrolase activity, acting on carbon-nitrogen (but not peptide) bonds"/>
    <property type="evidence" value="ECO:0007669"/>
    <property type="project" value="InterPro"/>
</dbReference>
<dbReference type="SUPFAM" id="SSF51338">
    <property type="entry name" value="Composite domain of metallo-dependent hydrolases"/>
    <property type="match status" value="1"/>
</dbReference>
<dbReference type="Proteomes" id="UP000516148">
    <property type="component" value="Chromosome"/>
</dbReference>
<protein>
    <submittedName>
        <fullName evidence="2">Amidohydrolase family protein</fullName>
    </submittedName>
</protein>
<dbReference type="Pfam" id="PF01979">
    <property type="entry name" value="Amidohydro_1"/>
    <property type="match status" value="1"/>
</dbReference>
<accession>A0A7H0LFS1</accession>
<dbReference type="InterPro" id="IPR051781">
    <property type="entry name" value="Metallo-dep_Hydrolase"/>
</dbReference>
<name>A0A7H0LFS1_9SPHN</name>
<dbReference type="EMBL" id="CP061038">
    <property type="protein sequence ID" value="QNQ08524.1"/>
    <property type="molecule type" value="Genomic_DNA"/>
</dbReference>
<feature type="domain" description="Amidohydrolase-related" evidence="1">
    <location>
        <begin position="296"/>
        <end position="648"/>
    </location>
</feature>
<dbReference type="InterPro" id="IPR011059">
    <property type="entry name" value="Metal-dep_hydrolase_composite"/>
</dbReference>
<dbReference type="InterPro" id="IPR006680">
    <property type="entry name" value="Amidohydro-rel"/>
</dbReference>
<evidence type="ECO:0000313" key="2">
    <source>
        <dbReference type="EMBL" id="QNQ08524.1"/>
    </source>
</evidence>
<keyword evidence="2" id="KW-0378">Hydrolase</keyword>
<dbReference type="InterPro" id="IPR032466">
    <property type="entry name" value="Metal_Hydrolase"/>
</dbReference>
<proteinExistence type="predicted"/>